<sequence>MASTGRGRGRGRGLLAPKVGSAPRPGPDGESETNNNGNSPPPGSVQELEDYLEGLTLNLTEENLEDIMTLSQSMTSEDDLRNVAKRIYEKSLKDQEFSKCGACICDRLANIEVQGSKFRNVILKFVQEDFKVKDETRRSDNKRYLGFVSVLCQIFGNLRLATGDTMKPLVTPVYDCLEQILNDAASTEDEFECLSIQLQSVGKDLELQDQPRMSSLLDQVRTRIINDGLTARGRCTLLELLECGSRGWKPLSNDLTRFYCDKMVEIFATSIE</sequence>
<dbReference type="PANTHER" id="PTHR23254">
    <property type="entry name" value="EIF4G DOMAIN PROTEIN"/>
    <property type="match status" value="1"/>
</dbReference>
<evidence type="ECO:0000256" key="1">
    <source>
        <dbReference type="ARBA" id="ARBA00004496"/>
    </source>
</evidence>
<dbReference type="RefSeq" id="XP_022304105.1">
    <property type="nucleotide sequence ID" value="XM_022448397.1"/>
</dbReference>
<dbReference type="InterPro" id="IPR003890">
    <property type="entry name" value="MIF4G-like_typ-3"/>
</dbReference>
<accession>A0A8B8BL91</accession>
<proteinExistence type="predicted"/>
<organism evidence="6 7">
    <name type="scientific">Crassostrea virginica</name>
    <name type="common">Eastern oyster</name>
    <dbReference type="NCBI Taxonomy" id="6565"/>
    <lineage>
        <taxon>Eukaryota</taxon>
        <taxon>Metazoa</taxon>
        <taxon>Spiralia</taxon>
        <taxon>Lophotrochozoa</taxon>
        <taxon>Mollusca</taxon>
        <taxon>Bivalvia</taxon>
        <taxon>Autobranchia</taxon>
        <taxon>Pteriomorphia</taxon>
        <taxon>Ostreida</taxon>
        <taxon>Ostreoidea</taxon>
        <taxon>Ostreidae</taxon>
        <taxon>Crassostrea</taxon>
    </lineage>
</organism>
<evidence type="ECO:0000256" key="2">
    <source>
        <dbReference type="ARBA" id="ARBA00022490"/>
    </source>
</evidence>
<dbReference type="Proteomes" id="UP000694844">
    <property type="component" value="Chromosome 9"/>
</dbReference>
<evidence type="ECO:0000313" key="7">
    <source>
        <dbReference type="RefSeq" id="XP_022304105.1"/>
    </source>
</evidence>
<dbReference type="InterPro" id="IPR051367">
    <property type="entry name" value="mRNA_TranslReg/HistoneTransl"/>
</dbReference>
<keyword evidence="2" id="KW-0963">Cytoplasm</keyword>
<feature type="domain" description="MIF4G" evidence="5">
    <location>
        <begin position="49"/>
        <end position="247"/>
    </location>
</feature>
<gene>
    <name evidence="7" type="primary">LOC111111412</name>
</gene>
<dbReference type="GeneID" id="111111412"/>
<dbReference type="PANTHER" id="PTHR23254:SF16">
    <property type="entry name" value="CBP80_20-DEPENDENT TRANSLATION INITIATION FACTOR"/>
    <property type="match status" value="1"/>
</dbReference>
<reference evidence="7" key="1">
    <citation type="submission" date="2025-08" db="UniProtKB">
        <authorList>
            <consortium name="RefSeq"/>
        </authorList>
    </citation>
    <scope>IDENTIFICATION</scope>
    <source>
        <tissue evidence="7">Whole sample</tissue>
    </source>
</reference>
<feature type="region of interest" description="Disordered" evidence="4">
    <location>
        <begin position="1"/>
        <end position="45"/>
    </location>
</feature>
<dbReference type="KEGG" id="cvn:111111412"/>
<dbReference type="OrthoDB" id="6484979at2759"/>
<dbReference type="Gene3D" id="1.25.40.180">
    <property type="match status" value="1"/>
</dbReference>
<dbReference type="Pfam" id="PF02854">
    <property type="entry name" value="MIF4G"/>
    <property type="match status" value="1"/>
</dbReference>
<comment type="subcellular location">
    <subcellularLocation>
        <location evidence="1">Cytoplasm</location>
    </subcellularLocation>
</comment>
<keyword evidence="6" id="KW-1185">Reference proteome</keyword>
<keyword evidence="3" id="KW-0810">Translation regulation</keyword>
<dbReference type="SMART" id="SM00543">
    <property type="entry name" value="MIF4G"/>
    <property type="match status" value="1"/>
</dbReference>
<dbReference type="GO" id="GO:0006446">
    <property type="term" value="P:regulation of translational initiation"/>
    <property type="evidence" value="ECO:0007669"/>
    <property type="project" value="TreeGrafter"/>
</dbReference>
<protein>
    <submittedName>
        <fullName evidence="7">CBP80/20-dependent translation initiation factor-like</fullName>
    </submittedName>
</protein>
<dbReference type="SUPFAM" id="SSF48371">
    <property type="entry name" value="ARM repeat"/>
    <property type="match status" value="1"/>
</dbReference>
<dbReference type="AlphaFoldDB" id="A0A8B8BL91"/>
<dbReference type="GO" id="GO:0005829">
    <property type="term" value="C:cytosol"/>
    <property type="evidence" value="ECO:0007669"/>
    <property type="project" value="TreeGrafter"/>
</dbReference>
<evidence type="ECO:0000256" key="3">
    <source>
        <dbReference type="ARBA" id="ARBA00022845"/>
    </source>
</evidence>
<dbReference type="GO" id="GO:0008494">
    <property type="term" value="F:translation activator activity"/>
    <property type="evidence" value="ECO:0007669"/>
    <property type="project" value="TreeGrafter"/>
</dbReference>
<name>A0A8B8BL91_CRAVI</name>
<evidence type="ECO:0000256" key="4">
    <source>
        <dbReference type="SAM" id="MobiDB-lite"/>
    </source>
</evidence>
<dbReference type="InterPro" id="IPR016024">
    <property type="entry name" value="ARM-type_fold"/>
</dbReference>
<evidence type="ECO:0000313" key="6">
    <source>
        <dbReference type="Proteomes" id="UP000694844"/>
    </source>
</evidence>
<dbReference type="GO" id="GO:0003723">
    <property type="term" value="F:RNA binding"/>
    <property type="evidence" value="ECO:0007669"/>
    <property type="project" value="InterPro"/>
</dbReference>
<evidence type="ECO:0000259" key="5">
    <source>
        <dbReference type="SMART" id="SM00543"/>
    </source>
</evidence>